<dbReference type="OrthoDB" id="5419426at2"/>
<evidence type="ECO:0000256" key="1">
    <source>
        <dbReference type="ARBA" id="ARBA00022679"/>
    </source>
</evidence>
<dbReference type="PANTHER" id="PTHR43877:SF2">
    <property type="entry name" value="AMINOALKYLPHOSPHONATE N-ACETYLTRANSFERASE-RELATED"/>
    <property type="match status" value="1"/>
</dbReference>
<dbReference type="GO" id="GO:0016747">
    <property type="term" value="F:acyltransferase activity, transferring groups other than amino-acyl groups"/>
    <property type="evidence" value="ECO:0007669"/>
    <property type="project" value="InterPro"/>
</dbReference>
<feature type="domain" description="N-acetyltransferase" evidence="3">
    <location>
        <begin position="31"/>
        <end position="180"/>
    </location>
</feature>
<evidence type="ECO:0000313" key="5">
    <source>
        <dbReference type="Proteomes" id="UP000319852"/>
    </source>
</evidence>
<keyword evidence="2" id="KW-0012">Acyltransferase</keyword>
<evidence type="ECO:0000259" key="3">
    <source>
        <dbReference type="PROSITE" id="PS51186"/>
    </source>
</evidence>
<name>A0A517N1U3_9BACT</name>
<dbReference type="InterPro" id="IPR016181">
    <property type="entry name" value="Acyl_CoA_acyltransferase"/>
</dbReference>
<accession>A0A517N1U3</accession>
<proteinExistence type="predicted"/>
<sequence>MPTIFSHLRISALFIASLLNRQFSCKNGESLVVRSADEHDAAPLKELVKTMLADGNGQVRLLEVNSATKEDELGAIVNHRDDPNCLFLIAEPDQKVVGCLHFAGSPLSRLAHRGIFGMGVAPQWRGQGVGRQLLQTFLAWAELNPMLEKICLAVVANNARAIALYKKLGFQEEGPTRDSR</sequence>
<gene>
    <name evidence="4" type="ORF">HG15A2_44350</name>
</gene>
<dbReference type="SUPFAM" id="SSF55729">
    <property type="entry name" value="Acyl-CoA N-acyltransferases (Nat)"/>
    <property type="match status" value="1"/>
</dbReference>
<protein>
    <submittedName>
        <fullName evidence="4">Putative acetyltransferase YhhY</fullName>
    </submittedName>
</protein>
<dbReference type="PANTHER" id="PTHR43877">
    <property type="entry name" value="AMINOALKYLPHOSPHONATE N-ACETYLTRANSFERASE-RELATED-RELATED"/>
    <property type="match status" value="1"/>
</dbReference>
<organism evidence="4 5">
    <name type="scientific">Adhaeretor mobilis</name>
    <dbReference type="NCBI Taxonomy" id="1930276"/>
    <lineage>
        <taxon>Bacteria</taxon>
        <taxon>Pseudomonadati</taxon>
        <taxon>Planctomycetota</taxon>
        <taxon>Planctomycetia</taxon>
        <taxon>Pirellulales</taxon>
        <taxon>Lacipirellulaceae</taxon>
        <taxon>Adhaeretor</taxon>
    </lineage>
</organism>
<reference evidence="4 5" key="1">
    <citation type="submission" date="2019-02" db="EMBL/GenBank/DDBJ databases">
        <title>Deep-cultivation of Planctomycetes and their phenomic and genomic characterization uncovers novel biology.</title>
        <authorList>
            <person name="Wiegand S."/>
            <person name="Jogler M."/>
            <person name="Boedeker C."/>
            <person name="Pinto D."/>
            <person name="Vollmers J."/>
            <person name="Rivas-Marin E."/>
            <person name="Kohn T."/>
            <person name="Peeters S.H."/>
            <person name="Heuer A."/>
            <person name="Rast P."/>
            <person name="Oberbeckmann S."/>
            <person name="Bunk B."/>
            <person name="Jeske O."/>
            <person name="Meyerdierks A."/>
            <person name="Storesund J.E."/>
            <person name="Kallscheuer N."/>
            <person name="Luecker S."/>
            <person name="Lage O.M."/>
            <person name="Pohl T."/>
            <person name="Merkel B.J."/>
            <person name="Hornburger P."/>
            <person name="Mueller R.-W."/>
            <person name="Bruemmer F."/>
            <person name="Labrenz M."/>
            <person name="Spormann A.M."/>
            <person name="Op den Camp H."/>
            <person name="Overmann J."/>
            <person name="Amann R."/>
            <person name="Jetten M.S.M."/>
            <person name="Mascher T."/>
            <person name="Medema M.H."/>
            <person name="Devos D.P."/>
            <person name="Kaster A.-K."/>
            <person name="Ovreas L."/>
            <person name="Rohde M."/>
            <person name="Galperin M.Y."/>
            <person name="Jogler C."/>
        </authorList>
    </citation>
    <scope>NUCLEOTIDE SEQUENCE [LARGE SCALE GENOMIC DNA]</scope>
    <source>
        <strain evidence="4 5">HG15A2</strain>
    </source>
</reference>
<dbReference type="InterPro" id="IPR000182">
    <property type="entry name" value="GNAT_dom"/>
</dbReference>
<keyword evidence="5" id="KW-1185">Reference proteome</keyword>
<evidence type="ECO:0000256" key="2">
    <source>
        <dbReference type="ARBA" id="ARBA00023315"/>
    </source>
</evidence>
<dbReference type="PROSITE" id="PS51186">
    <property type="entry name" value="GNAT"/>
    <property type="match status" value="1"/>
</dbReference>
<dbReference type="Pfam" id="PF00583">
    <property type="entry name" value="Acetyltransf_1"/>
    <property type="match status" value="1"/>
</dbReference>
<dbReference type="InterPro" id="IPR050832">
    <property type="entry name" value="Bact_Acetyltransf"/>
</dbReference>
<dbReference type="CDD" id="cd04301">
    <property type="entry name" value="NAT_SF"/>
    <property type="match status" value="1"/>
</dbReference>
<dbReference type="KEGG" id="amob:HG15A2_44350"/>
<dbReference type="EMBL" id="CP036263">
    <property type="protein sequence ID" value="QDT01093.1"/>
    <property type="molecule type" value="Genomic_DNA"/>
</dbReference>
<keyword evidence="1 4" id="KW-0808">Transferase</keyword>
<dbReference type="Proteomes" id="UP000319852">
    <property type="component" value="Chromosome"/>
</dbReference>
<dbReference type="Gene3D" id="3.40.630.30">
    <property type="match status" value="1"/>
</dbReference>
<evidence type="ECO:0000313" key="4">
    <source>
        <dbReference type="EMBL" id="QDT01093.1"/>
    </source>
</evidence>
<dbReference type="AlphaFoldDB" id="A0A517N1U3"/>